<dbReference type="InParanoid" id="E4XFE0"/>
<dbReference type="PROSITE" id="PS50994">
    <property type="entry name" value="INTEGRASE"/>
    <property type="match status" value="1"/>
</dbReference>
<dbReference type="SUPFAM" id="SSF53098">
    <property type="entry name" value="Ribonuclease H-like"/>
    <property type="match status" value="1"/>
</dbReference>
<dbReference type="GO" id="GO:0015074">
    <property type="term" value="P:DNA integration"/>
    <property type="evidence" value="ECO:0007669"/>
    <property type="project" value="InterPro"/>
</dbReference>
<dbReference type="GO" id="GO:0003676">
    <property type="term" value="F:nucleic acid binding"/>
    <property type="evidence" value="ECO:0007669"/>
    <property type="project" value="InterPro"/>
</dbReference>
<evidence type="ECO:0000313" key="3">
    <source>
        <dbReference type="Proteomes" id="UP000001307"/>
    </source>
</evidence>
<evidence type="ECO:0000313" key="2">
    <source>
        <dbReference type="EMBL" id="CBY24400.1"/>
    </source>
</evidence>
<dbReference type="AlphaFoldDB" id="E4XFE0"/>
<name>E4XFE0_OIKDI</name>
<dbReference type="PANTHER" id="PTHR46585">
    <property type="entry name" value="INTEGRASE CORE DOMAIN CONTAINING PROTEIN"/>
    <property type="match status" value="1"/>
</dbReference>
<protein>
    <recommendedName>
        <fullName evidence="1">Integrase catalytic domain-containing protein</fullName>
    </recommendedName>
</protein>
<evidence type="ECO:0000259" key="1">
    <source>
        <dbReference type="PROSITE" id="PS50994"/>
    </source>
</evidence>
<accession>E4XFE0</accession>
<dbReference type="PANTHER" id="PTHR46585:SF1">
    <property type="entry name" value="CHROMO DOMAIN-CONTAINING PROTEIN"/>
    <property type="match status" value="1"/>
</dbReference>
<dbReference type="EMBL" id="FN653045">
    <property type="protein sequence ID" value="CBY24400.1"/>
    <property type="molecule type" value="Genomic_DNA"/>
</dbReference>
<dbReference type="OrthoDB" id="6343797at2759"/>
<feature type="domain" description="Integrase catalytic" evidence="1">
    <location>
        <begin position="1"/>
        <end position="135"/>
    </location>
</feature>
<gene>
    <name evidence="2" type="ORF">GSOID_T00010260001</name>
</gene>
<dbReference type="Proteomes" id="UP000001307">
    <property type="component" value="Unassembled WGS sequence"/>
</dbReference>
<dbReference type="InterPro" id="IPR001584">
    <property type="entry name" value="Integrase_cat-core"/>
</dbReference>
<sequence length="240" mass="27983">MVVVDGLSRQARTQPMITKTAEESAATLDLIFSSFPNLPGHSFFVSDRGGEFMSDTWIRPMLEEYGFTPVRLQGLHKASLAERFIRTLQERLEKGMQVRKTKRWTDILEDVTEDYNNTYHLSINRAPNEVTSENAAEVFDYLESQRNKTPRQMETDLKIGDIVRIPLDPSKKQTFKKGRKANWSKEYYYIHAINYGSKVPTFIVRSEIGAILSRPFYRREINKVMTMSEFEEERQIALRQ</sequence>
<reference evidence="2" key="1">
    <citation type="journal article" date="2010" name="Science">
        <title>Plasticity of animal genome architecture unmasked by rapid evolution of a pelagic tunicate.</title>
        <authorList>
            <person name="Denoeud F."/>
            <person name="Henriet S."/>
            <person name="Mungpakdee S."/>
            <person name="Aury J.M."/>
            <person name="Da Silva C."/>
            <person name="Brinkmann H."/>
            <person name="Mikhaleva J."/>
            <person name="Olsen L.C."/>
            <person name="Jubin C."/>
            <person name="Canestro C."/>
            <person name="Bouquet J.M."/>
            <person name="Danks G."/>
            <person name="Poulain J."/>
            <person name="Campsteijn C."/>
            <person name="Adamski M."/>
            <person name="Cross I."/>
            <person name="Yadetie F."/>
            <person name="Muffato M."/>
            <person name="Louis A."/>
            <person name="Butcher S."/>
            <person name="Tsagkogeorga G."/>
            <person name="Konrad A."/>
            <person name="Singh S."/>
            <person name="Jensen M.F."/>
            <person name="Cong E.H."/>
            <person name="Eikeseth-Otteraa H."/>
            <person name="Noel B."/>
            <person name="Anthouard V."/>
            <person name="Porcel B.M."/>
            <person name="Kachouri-Lafond R."/>
            <person name="Nishino A."/>
            <person name="Ugolini M."/>
            <person name="Chourrout P."/>
            <person name="Nishida H."/>
            <person name="Aasland R."/>
            <person name="Huzurbazar S."/>
            <person name="Westhof E."/>
            <person name="Delsuc F."/>
            <person name="Lehrach H."/>
            <person name="Reinhardt R."/>
            <person name="Weissenbach J."/>
            <person name="Roy S.W."/>
            <person name="Artiguenave F."/>
            <person name="Postlethwait J.H."/>
            <person name="Manak J.R."/>
            <person name="Thompson E.M."/>
            <person name="Jaillon O."/>
            <person name="Du Pasquier L."/>
            <person name="Boudinot P."/>
            <person name="Liberles D.A."/>
            <person name="Volff J.N."/>
            <person name="Philippe H."/>
            <person name="Lenhard B."/>
            <person name="Roest Crollius H."/>
            <person name="Wincker P."/>
            <person name="Chourrout D."/>
        </authorList>
    </citation>
    <scope>NUCLEOTIDE SEQUENCE [LARGE SCALE GENOMIC DNA]</scope>
</reference>
<dbReference type="Gene3D" id="3.30.420.10">
    <property type="entry name" value="Ribonuclease H-like superfamily/Ribonuclease H"/>
    <property type="match status" value="1"/>
</dbReference>
<dbReference type="InterPro" id="IPR012337">
    <property type="entry name" value="RNaseH-like_sf"/>
</dbReference>
<dbReference type="InterPro" id="IPR036397">
    <property type="entry name" value="RNaseH_sf"/>
</dbReference>
<proteinExistence type="predicted"/>
<keyword evidence="3" id="KW-1185">Reference proteome</keyword>
<organism evidence="2">
    <name type="scientific">Oikopleura dioica</name>
    <name type="common">Tunicate</name>
    <dbReference type="NCBI Taxonomy" id="34765"/>
    <lineage>
        <taxon>Eukaryota</taxon>
        <taxon>Metazoa</taxon>
        <taxon>Chordata</taxon>
        <taxon>Tunicata</taxon>
        <taxon>Appendicularia</taxon>
        <taxon>Copelata</taxon>
        <taxon>Oikopleuridae</taxon>
        <taxon>Oikopleura</taxon>
    </lineage>
</organism>